<evidence type="ECO:0000256" key="1">
    <source>
        <dbReference type="SAM" id="MobiDB-lite"/>
    </source>
</evidence>
<dbReference type="AlphaFoldDB" id="A0A0A9C2N3"/>
<protein>
    <submittedName>
        <fullName evidence="2">Uncharacterized protein</fullName>
    </submittedName>
</protein>
<reference evidence="2" key="2">
    <citation type="journal article" date="2015" name="Data Brief">
        <title>Shoot transcriptome of the giant reed, Arundo donax.</title>
        <authorList>
            <person name="Barrero R.A."/>
            <person name="Guerrero F.D."/>
            <person name="Moolhuijzen P."/>
            <person name="Goolsby J.A."/>
            <person name="Tidwell J."/>
            <person name="Bellgard S.E."/>
            <person name="Bellgard M.I."/>
        </authorList>
    </citation>
    <scope>NUCLEOTIDE SEQUENCE</scope>
    <source>
        <tissue evidence="2">Shoot tissue taken approximately 20 cm above the soil surface</tissue>
    </source>
</reference>
<sequence>MATPNPGWKTPGQRTENGPSTRTQAGFFPSHWDTLVSPRYMAGTTSSAVRTRIPN</sequence>
<accession>A0A0A9C2N3</accession>
<reference evidence="2" key="1">
    <citation type="submission" date="2014-09" db="EMBL/GenBank/DDBJ databases">
        <authorList>
            <person name="Magalhaes I.L.F."/>
            <person name="Oliveira U."/>
            <person name="Santos F.R."/>
            <person name="Vidigal T.H.D.A."/>
            <person name="Brescovit A.D."/>
            <person name="Santos A.J."/>
        </authorList>
    </citation>
    <scope>NUCLEOTIDE SEQUENCE</scope>
    <source>
        <tissue evidence="2">Shoot tissue taken approximately 20 cm above the soil surface</tissue>
    </source>
</reference>
<evidence type="ECO:0000313" key="2">
    <source>
        <dbReference type="EMBL" id="JAD67600.1"/>
    </source>
</evidence>
<proteinExistence type="predicted"/>
<dbReference type="EMBL" id="GBRH01230295">
    <property type="protein sequence ID" value="JAD67600.1"/>
    <property type="molecule type" value="Transcribed_RNA"/>
</dbReference>
<feature type="region of interest" description="Disordered" evidence="1">
    <location>
        <begin position="1"/>
        <end position="30"/>
    </location>
</feature>
<feature type="compositionally biased region" description="Polar residues" evidence="1">
    <location>
        <begin position="12"/>
        <end position="24"/>
    </location>
</feature>
<organism evidence="2">
    <name type="scientific">Arundo donax</name>
    <name type="common">Giant reed</name>
    <name type="synonym">Donax arundinaceus</name>
    <dbReference type="NCBI Taxonomy" id="35708"/>
    <lineage>
        <taxon>Eukaryota</taxon>
        <taxon>Viridiplantae</taxon>
        <taxon>Streptophyta</taxon>
        <taxon>Embryophyta</taxon>
        <taxon>Tracheophyta</taxon>
        <taxon>Spermatophyta</taxon>
        <taxon>Magnoliopsida</taxon>
        <taxon>Liliopsida</taxon>
        <taxon>Poales</taxon>
        <taxon>Poaceae</taxon>
        <taxon>PACMAD clade</taxon>
        <taxon>Arundinoideae</taxon>
        <taxon>Arundineae</taxon>
        <taxon>Arundo</taxon>
    </lineage>
</organism>
<name>A0A0A9C2N3_ARUDO</name>